<dbReference type="VEuPathDB" id="PlasmoDB:PCYB_062050"/>
<dbReference type="GO" id="GO:0070043">
    <property type="term" value="F:rRNA (guanine-N7-)-methyltransferase activity"/>
    <property type="evidence" value="ECO:0007669"/>
    <property type="project" value="TreeGrafter"/>
</dbReference>
<name>K6UIZ8_PLACD</name>
<feature type="compositionally biased region" description="Gly residues" evidence="1">
    <location>
        <begin position="37"/>
        <end position="51"/>
    </location>
</feature>
<dbReference type="GO" id="GO:0008990">
    <property type="term" value="F:rRNA (guanine-N2-)-methyltransferase activity"/>
    <property type="evidence" value="ECO:0007669"/>
    <property type="project" value="TreeGrafter"/>
</dbReference>
<dbReference type="PANTHER" id="PTHR47313">
    <property type="entry name" value="RIBOSOMAL RNA LARGE SUBUNIT METHYLTRANSFERASE K/L"/>
    <property type="match status" value="1"/>
</dbReference>
<feature type="non-terminal residue" evidence="2">
    <location>
        <position position="470"/>
    </location>
</feature>
<evidence type="ECO:0000256" key="1">
    <source>
        <dbReference type="SAM" id="MobiDB-lite"/>
    </source>
</evidence>
<organism evidence="2 3">
    <name type="scientific">Plasmodium cynomolgi (strain B)</name>
    <dbReference type="NCBI Taxonomy" id="1120755"/>
    <lineage>
        <taxon>Eukaryota</taxon>
        <taxon>Sar</taxon>
        <taxon>Alveolata</taxon>
        <taxon>Apicomplexa</taxon>
        <taxon>Aconoidasida</taxon>
        <taxon>Haemosporida</taxon>
        <taxon>Plasmodiidae</taxon>
        <taxon>Plasmodium</taxon>
        <taxon>Plasmodium (Plasmodium)</taxon>
    </lineage>
</organism>
<dbReference type="OrthoDB" id="363639at2759"/>
<proteinExistence type="predicted"/>
<dbReference type="RefSeq" id="XP_004221420.1">
    <property type="nucleotide sequence ID" value="XM_004221372.1"/>
</dbReference>
<evidence type="ECO:0000313" key="2">
    <source>
        <dbReference type="EMBL" id="GAB65473.1"/>
    </source>
</evidence>
<feature type="region of interest" description="Disordered" evidence="1">
    <location>
        <begin position="29"/>
        <end position="54"/>
    </location>
</feature>
<dbReference type="KEGG" id="pcy:PCYB_062050"/>
<dbReference type="AlphaFoldDB" id="K6UIZ8"/>
<sequence>MLRLLPPRLKHSWCDSLVHSKGGAPWRKRLYSSDSGGESGGDGGSGRGRVSGSGSVARCKDEGAGELHKYVCVVPYKNDNVLSLEETYDAKYPHVVSENSIEVESNLKYIYKLLLTSRTVEQIRLLIHNSYCAYENNFINDVRNINWSAYIPFSSVFTEPQINVKTIKSRLFHTCMIKNIILNVIKKQQQVYIEKNGDENIFLKKKKLTASSLQPLKIHVLFRYNELKISVNISNDLNKRLYIAHKNENSLKSTIIASALFKINIFNYTNGGKNLFLVDPFCNDGSIILEIFSILMTAPCGSPSINYPILSFPMHSPFTFFEALNEVNMTPGKFTNRVFLLGVDECKDHIRQANANLKRLFLTIPRCVNEDDVQVGGNVPFLSREGVDKSVRSGKGGVGKSGGESPSIGGDVASHFCTLGTHELNALFPSDGILQKRSDNLAMSRRIKFLCMDFLKLNSVIENCVIITSI</sequence>
<keyword evidence="3" id="KW-1185">Reference proteome</keyword>
<evidence type="ECO:0000313" key="3">
    <source>
        <dbReference type="Proteomes" id="UP000006319"/>
    </source>
</evidence>
<dbReference type="PANTHER" id="PTHR47313:SF1">
    <property type="entry name" value="RIBOSOMAL RNA LARGE SUBUNIT METHYLTRANSFERASE K_L"/>
    <property type="match status" value="1"/>
</dbReference>
<protein>
    <submittedName>
        <fullName evidence="2">Uncharacterized protein</fullName>
    </submittedName>
</protein>
<dbReference type="EMBL" id="DF157098">
    <property type="protein sequence ID" value="GAB65473.1"/>
    <property type="molecule type" value="Genomic_DNA"/>
</dbReference>
<dbReference type="Gene3D" id="3.30.2130.30">
    <property type="match status" value="1"/>
</dbReference>
<reference evidence="2 3" key="1">
    <citation type="journal article" date="2012" name="Nat. Genet.">
        <title>Plasmodium cynomolgi genome sequences provide insight into Plasmodium vivax and the monkey malaria clade.</title>
        <authorList>
            <person name="Tachibana S."/>
            <person name="Sullivan S.A."/>
            <person name="Kawai S."/>
            <person name="Nakamura S."/>
            <person name="Kim H.R."/>
            <person name="Goto N."/>
            <person name="Arisue N."/>
            <person name="Palacpac N.M.Q."/>
            <person name="Honma H."/>
            <person name="Yagi M."/>
            <person name="Tougan T."/>
            <person name="Katakai Y."/>
            <person name="Kaneko O."/>
            <person name="Mita T."/>
            <person name="Kita K."/>
            <person name="Yasutomi Y."/>
            <person name="Sutton P.L."/>
            <person name="Shakhbatyan R."/>
            <person name="Horii T."/>
            <person name="Yasunaga T."/>
            <person name="Barnwell J.W."/>
            <person name="Escalante A.A."/>
            <person name="Carlton J.M."/>
            <person name="Tanabe K."/>
        </authorList>
    </citation>
    <scope>NUCLEOTIDE SEQUENCE [LARGE SCALE GENOMIC DNA]</scope>
    <source>
        <strain evidence="2 3">B</strain>
    </source>
</reference>
<dbReference type="PhylomeDB" id="K6UIZ8"/>
<dbReference type="eggNOG" id="ENOG502SCFS">
    <property type="taxonomic scope" value="Eukaryota"/>
</dbReference>
<dbReference type="OMA" id="HNSYCAY"/>
<gene>
    <name evidence="2" type="ORF">PCYB_062050</name>
</gene>
<dbReference type="Proteomes" id="UP000006319">
    <property type="component" value="Chromosome 6"/>
</dbReference>
<dbReference type="GeneID" id="14691944"/>
<accession>K6UIZ8</accession>
<dbReference type="CDD" id="cd11715">
    <property type="entry name" value="THUMP_AdoMetMT"/>
    <property type="match status" value="1"/>
</dbReference>